<evidence type="ECO:0000259" key="9">
    <source>
        <dbReference type="PROSITE" id="PS51012"/>
    </source>
</evidence>
<evidence type="ECO:0000256" key="6">
    <source>
        <dbReference type="ARBA" id="ARBA00022989"/>
    </source>
</evidence>
<feature type="transmembrane region" description="Helical" evidence="8">
    <location>
        <begin position="290"/>
        <end position="309"/>
    </location>
</feature>
<comment type="subcellular location">
    <subcellularLocation>
        <location evidence="1">Cell membrane</location>
        <topology evidence="1">Multi-pass membrane protein</topology>
    </subcellularLocation>
</comment>
<dbReference type="Pfam" id="PF12698">
    <property type="entry name" value="ABC2_membrane_3"/>
    <property type="match status" value="1"/>
</dbReference>
<dbReference type="EMBL" id="JAUSTY010000025">
    <property type="protein sequence ID" value="MDQ0168222.1"/>
    <property type="molecule type" value="Genomic_DNA"/>
</dbReference>
<reference evidence="10 11" key="1">
    <citation type="submission" date="2023-07" db="EMBL/GenBank/DDBJ databases">
        <title>Genomic Encyclopedia of Type Strains, Phase IV (KMG-IV): sequencing the most valuable type-strain genomes for metagenomic binning, comparative biology and taxonomic classification.</title>
        <authorList>
            <person name="Goeker M."/>
        </authorList>
    </citation>
    <scope>NUCLEOTIDE SEQUENCE [LARGE SCALE GENOMIC DNA]</scope>
    <source>
        <strain evidence="10 11">DSM 12751</strain>
    </source>
</reference>
<organism evidence="10 11">
    <name type="scientific">Caldalkalibacillus horti</name>
    <dbReference type="NCBI Taxonomy" id="77523"/>
    <lineage>
        <taxon>Bacteria</taxon>
        <taxon>Bacillati</taxon>
        <taxon>Bacillota</taxon>
        <taxon>Bacilli</taxon>
        <taxon>Bacillales</taxon>
        <taxon>Bacillaceae</taxon>
        <taxon>Caldalkalibacillus</taxon>
    </lineage>
</organism>
<evidence type="ECO:0000256" key="3">
    <source>
        <dbReference type="ARBA" id="ARBA00022448"/>
    </source>
</evidence>
<comment type="similarity">
    <text evidence="2">Belongs to the ABC-2 integral membrane protein family.</text>
</comment>
<name>A0ABT9W4Q3_9BACI</name>
<evidence type="ECO:0000256" key="7">
    <source>
        <dbReference type="ARBA" id="ARBA00023136"/>
    </source>
</evidence>
<gene>
    <name evidence="10" type="ORF">J2S11_004174</name>
</gene>
<dbReference type="Proteomes" id="UP001235840">
    <property type="component" value="Unassembled WGS sequence"/>
</dbReference>
<dbReference type="InterPro" id="IPR013525">
    <property type="entry name" value="ABC2_TM"/>
</dbReference>
<feature type="transmembrane region" description="Helical" evidence="8">
    <location>
        <begin position="179"/>
        <end position="200"/>
    </location>
</feature>
<dbReference type="PANTHER" id="PTHR30294">
    <property type="entry name" value="MEMBRANE COMPONENT OF ABC TRANSPORTER YHHJ-RELATED"/>
    <property type="match status" value="1"/>
</dbReference>
<evidence type="ECO:0000256" key="2">
    <source>
        <dbReference type="ARBA" id="ARBA00007783"/>
    </source>
</evidence>
<evidence type="ECO:0000313" key="11">
    <source>
        <dbReference type="Proteomes" id="UP001235840"/>
    </source>
</evidence>
<feature type="transmembrane region" description="Helical" evidence="8">
    <location>
        <begin position="341"/>
        <end position="365"/>
    </location>
</feature>
<dbReference type="PANTHER" id="PTHR30294:SF48">
    <property type="entry name" value="LINEARMYCIN RESISTANCE PERMEASE PROTEIN LNRM"/>
    <property type="match status" value="1"/>
</dbReference>
<keyword evidence="6 8" id="KW-1133">Transmembrane helix</keyword>
<keyword evidence="4" id="KW-1003">Cell membrane</keyword>
<protein>
    <submittedName>
        <fullName evidence="10">ABC-2 type transport system permease protein</fullName>
    </submittedName>
</protein>
<keyword evidence="7 8" id="KW-0472">Membrane</keyword>
<evidence type="ECO:0000256" key="5">
    <source>
        <dbReference type="ARBA" id="ARBA00022692"/>
    </source>
</evidence>
<sequence length="372" mass="41170">MKILHIALKELKALRDLRLTIFLLILPSIIVLILGTALSNLFTGHVTVGDIRVLYKNTAADHVLGKQWDEFMEEMNQSGVQVEPLANLMDGKKEVQTNRYTAYIEMNDQGIHYYDSPVNPIESHIVQGMLTQFKDRYNLATEVAQLGIRQDSLPQSSEGAAYILETSLDTTKQPSSMDYYAIAVTTLIIFFGAAGAGNLIDGERKRNTAIRLLAAPITKVEIFAGKILGTIAQYILSALVVVLITTFVFGVNWGGSYFVVVFFILLSLIIFVLSLGLGVSHLIKGETAKVVIMIFIQYSLFFGGSYFPVDSMTGLMKWLAYLSPLYWTNTGIMQTIYAHNVLASIPAILLNVGLAVLCLFSTVLLNKRREGL</sequence>
<feature type="transmembrane region" description="Helical" evidence="8">
    <location>
        <begin position="257"/>
        <end position="278"/>
    </location>
</feature>
<feature type="transmembrane region" description="Helical" evidence="8">
    <location>
        <begin position="21"/>
        <end position="42"/>
    </location>
</feature>
<accession>A0ABT9W4Q3</accession>
<keyword evidence="11" id="KW-1185">Reference proteome</keyword>
<evidence type="ECO:0000256" key="4">
    <source>
        <dbReference type="ARBA" id="ARBA00022475"/>
    </source>
</evidence>
<dbReference type="RefSeq" id="WP_307397798.1">
    <property type="nucleotide sequence ID" value="NZ_BAAADK010000020.1"/>
</dbReference>
<evidence type="ECO:0000313" key="10">
    <source>
        <dbReference type="EMBL" id="MDQ0168222.1"/>
    </source>
</evidence>
<proteinExistence type="inferred from homology"/>
<feature type="domain" description="ABC transmembrane type-2" evidence="9">
    <location>
        <begin position="146"/>
        <end position="369"/>
    </location>
</feature>
<comment type="caution">
    <text evidence="10">The sequence shown here is derived from an EMBL/GenBank/DDBJ whole genome shotgun (WGS) entry which is preliminary data.</text>
</comment>
<keyword evidence="3" id="KW-0813">Transport</keyword>
<dbReference type="InterPro" id="IPR051449">
    <property type="entry name" value="ABC-2_transporter_component"/>
</dbReference>
<evidence type="ECO:0000256" key="8">
    <source>
        <dbReference type="SAM" id="Phobius"/>
    </source>
</evidence>
<keyword evidence="5 8" id="KW-0812">Transmembrane</keyword>
<dbReference type="PROSITE" id="PS51012">
    <property type="entry name" value="ABC_TM2"/>
    <property type="match status" value="1"/>
</dbReference>
<feature type="transmembrane region" description="Helical" evidence="8">
    <location>
        <begin position="231"/>
        <end position="251"/>
    </location>
</feature>
<evidence type="ECO:0000256" key="1">
    <source>
        <dbReference type="ARBA" id="ARBA00004651"/>
    </source>
</evidence>
<dbReference type="InterPro" id="IPR047817">
    <property type="entry name" value="ABC2_TM_bact-type"/>
</dbReference>